<protein>
    <submittedName>
        <fullName evidence="1">Uncharacterized protein</fullName>
    </submittedName>
</protein>
<reference evidence="2" key="3">
    <citation type="submission" date="2018-12" db="EMBL/GenBank/DDBJ databases">
        <title>G10K-VGP greater horseshoe bat female genome, primary haplotype.</title>
        <authorList>
            <person name="Teeling E."/>
            <person name="Myers G."/>
            <person name="Vernes S."/>
            <person name="Pippel M."/>
            <person name="Winkler S."/>
            <person name="Fedrigo O."/>
            <person name="Rhie A."/>
            <person name="Koren S."/>
            <person name="Phillippy A."/>
            <person name="Lewin H."/>
            <person name="Damas J."/>
            <person name="Howe K."/>
            <person name="Mountcastle J."/>
            <person name="Jarvis E.D."/>
        </authorList>
    </citation>
    <scope>NUCLEOTIDE SEQUENCE [LARGE SCALE GENOMIC DNA]</scope>
</reference>
<reference evidence="1" key="5">
    <citation type="submission" date="2025-09" db="UniProtKB">
        <authorList>
            <consortium name="Ensembl"/>
        </authorList>
    </citation>
    <scope>IDENTIFICATION</scope>
</reference>
<dbReference type="GeneTree" id="ENSGT00940000155417"/>
<dbReference type="InterPro" id="IPR036396">
    <property type="entry name" value="Cyt_P450_sf"/>
</dbReference>
<dbReference type="GO" id="GO:0004497">
    <property type="term" value="F:monooxygenase activity"/>
    <property type="evidence" value="ECO:0007669"/>
    <property type="project" value="InterPro"/>
</dbReference>
<organism evidence="1 2">
    <name type="scientific">Rhinolophus ferrumequinum</name>
    <name type="common">Greater horseshoe bat</name>
    <dbReference type="NCBI Taxonomy" id="59479"/>
    <lineage>
        <taxon>Eukaryota</taxon>
        <taxon>Metazoa</taxon>
        <taxon>Chordata</taxon>
        <taxon>Craniata</taxon>
        <taxon>Vertebrata</taxon>
        <taxon>Euteleostomi</taxon>
        <taxon>Mammalia</taxon>
        <taxon>Eutheria</taxon>
        <taxon>Laurasiatheria</taxon>
        <taxon>Chiroptera</taxon>
        <taxon>Yinpterochiroptera</taxon>
        <taxon>Rhinolophoidea</taxon>
        <taxon>Rhinolophidae</taxon>
        <taxon>Rhinolophinae</taxon>
        <taxon>Rhinolophus</taxon>
    </lineage>
</organism>
<proteinExistence type="predicted"/>
<dbReference type="GO" id="GO:0020037">
    <property type="term" value="F:heme binding"/>
    <property type="evidence" value="ECO:0007669"/>
    <property type="project" value="InterPro"/>
</dbReference>
<reference evidence="1" key="4">
    <citation type="submission" date="2025-08" db="UniProtKB">
        <authorList>
            <consortium name="Ensembl"/>
        </authorList>
    </citation>
    <scope>IDENTIFICATION</scope>
</reference>
<dbReference type="OMA" id="FFLVTDY"/>
<keyword evidence="2" id="KW-1185">Reference proteome</keyword>
<name>A0A671DSQ9_RHIFE</name>
<dbReference type="Gene3D" id="1.10.630.10">
    <property type="entry name" value="Cytochrome P450"/>
    <property type="match status" value="1"/>
</dbReference>
<sequence>MLAAMGCLVAAFWSLLNPRSLLLGAVVFLFFANYFKRRRPNNYPPGPPILPIIGNFFHMDFKEPHLSLQQVGHPMVIWSPCLL</sequence>
<dbReference type="AlphaFoldDB" id="A0A671DSQ9"/>
<dbReference type="Proteomes" id="UP000472240">
    <property type="component" value="Chromosome 9"/>
</dbReference>
<reference evidence="1 2" key="2">
    <citation type="journal article" date="2018" name="Annu Rev Anim Biosci">
        <title>Bat Biology, Genomes, and the Bat1K Project: To Generate Chromosome-Level Genomes for All Living Bat Species.</title>
        <authorList>
            <person name="Teeling E.C."/>
            <person name="Vernes S.C."/>
            <person name="Davalos L.M."/>
            <person name="Ray D.A."/>
            <person name="Gilbert M.T.P."/>
            <person name="Myers E."/>
        </authorList>
    </citation>
    <scope>NUCLEOTIDE SEQUENCE</scope>
</reference>
<dbReference type="SUPFAM" id="SSF48264">
    <property type="entry name" value="Cytochrome P450"/>
    <property type="match status" value="1"/>
</dbReference>
<dbReference type="Ensembl" id="ENSRFET00010002722.1">
    <property type="protein sequence ID" value="ENSRFEP00010002475.1"/>
    <property type="gene ID" value="ENSRFEG00010001785.1"/>
</dbReference>
<evidence type="ECO:0000313" key="1">
    <source>
        <dbReference type="Ensembl" id="ENSRFEP00010002475.1"/>
    </source>
</evidence>
<dbReference type="GO" id="GO:0016705">
    <property type="term" value="F:oxidoreductase activity, acting on paired donors, with incorporation or reduction of molecular oxygen"/>
    <property type="evidence" value="ECO:0007669"/>
    <property type="project" value="InterPro"/>
</dbReference>
<reference evidence="1 2" key="1">
    <citation type="journal article" date="2015" name="Annu Rev Anim Biosci">
        <title>The Genome 10K Project: a way forward.</title>
        <authorList>
            <person name="Koepfli K.P."/>
            <person name="Paten B."/>
            <person name="O'Brien S.J."/>
            <person name="Koepfli K.P."/>
            <person name="Paten B."/>
            <person name="Antunes A."/>
            <person name="Belov K."/>
            <person name="Bustamante C."/>
            <person name="Castoe T.A."/>
            <person name="Clawson H."/>
            <person name="Crawford A.J."/>
            <person name="Diekhans M."/>
            <person name="Distel D."/>
            <person name="Durbin R."/>
            <person name="Earl D."/>
            <person name="Fujita M.K."/>
            <person name="Gamble T."/>
            <person name="Georges A."/>
            <person name="Gemmell N."/>
            <person name="Gilbert M.T."/>
            <person name="Graves J.M."/>
            <person name="Green R.E."/>
            <person name="Hickey G."/>
            <person name="Jarvis E.D."/>
            <person name="Johnson W."/>
            <person name="Komissarov A."/>
            <person name="Korf I."/>
            <person name="Kuhn R."/>
            <person name="Larkin D.M."/>
            <person name="Lewin H."/>
            <person name="Lopez J.V."/>
            <person name="Ma J."/>
            <person name="Marques-Bonet T."/>
            <person name="Miller W."/>
            <person name="Murphy R."/>
            <person name="Pevzner P."/>
            <person name="Shapiro B."/>
            <person name="Steiner C."/>
            <person name="Tamazian G."/>
            <person name="Venkatesh B."/>
            <person name="Wang J."/>
            <person name="Wayne R."/>
            <person name="Wiley E."/>
            <person name="Yang H."/>
            <person name="Zhang G."/>
            <person name="Haussler D."/>
            <person name="Ryder O."/>
            <person name="O'Brien S.J."/>
        </authorList>
    </citation>
    <scope>NUCLEOTIDE SEQUENCE</scope>
</reference>
<accession>A0A671DSQ9</accession>
<dbReference type="GO" id="GO:0005506">
    <property type="term" value="F:iron ion binding"/>
    <property type="evidence" value="ECO:0007669"/>
    <property type="project" value="InterPro"/>
</dbReference>
<evidence type="ECO:0000313" key="2">
    <source>
        <dbReference type="Proteomes" id="UP000472240"/>
    </source>
</evidence>
<dbReference type="InParanoid" id="A0A671DSQ9"/>